<reference evidence="2 3" key="1">
    <citation type="submission" date="2013-11" db="EMBL/GenBank/DDBJ databases">
        <title>Single cell genomics of uncultured Tannerella BU063 (oral taxon 286).</title>
        <authorList>
            <person name="Beall C.J."/>
            <person name="Campbell A.G."/>
            <person name="Griffen A.L."/>
            <person name="Podar M."/>
            <person name="Leys E.J."/>
        </authorList>
    </citation>
    <scope>NUCLEOTIDE SEQUENCE [LARGE SCALE GENOMIC DNA]</scope>
    <source>
        <strain evidence="2">Cell 2</strain>
    </source>
</reference>
<dbReference type="PANTHER" id="PTHR13696">
    <property type="entry name" value="P-LOOP CONTAINING NUCLEOSIDE TRIPHOSPHATE HYDROLASE"/>
    <property type="match status" value="1"/>
</dbReference>
<feature type="domain" description="CobQ/CobB/MinD/ParA nucleotide binding" evidence="1">
    <location>
        <begin position="14"/>
        <end position="202"/>
    </location>
</feature>
<dbReference type="PANTHER" id="PTHR13696:SF52">
    <property type="entry name" value="PARA FAMILY PROTEIN CT_582"/>
    <property type="match status" value="1"/>
</dbReference>
<dbReference type="AlphaFoldDB" id="W2C5U8"/>
<organism evidence="2 3">
    <name type="scientific">Tannerella sp. oral taxon BU063 isolate Cell 2</name>
    <dbReference type="NCBI Taxonomy" id="1411148"/>
    <lineage>
        <taxon>Bacteria</taxon>
        <taxon>Pseudomonadati</taxon>
        <taxon>Bacteroidota</taxon>
        <taxon>Bacteroidia</taxon>
        <taxon>Bacteroidales</taxon>
        <taxon>Tannerellaceae</taxon>
        <taxon>Tannerella</taxon>
    </lineage>
</organism>
<evidence type="ECO:0000313" key="3">
    <source>
        <dbReference type="Proteomes" id="UP000018837"/>
    </source>
</evidence>
<dbReference type="InterPro" id="IPR050678">
    <property type="entry name" value="DNA_Partitioning_ATPase"/>
</dbReference>
<protein>
    <submittedName>
        <fullName evidence="2">Conjugal transfer protein TraA</fullName>
    </submittedName>
</protein>
<evidence type="ECO:0000313" key="2">
    <source>
        <dbReference type="EMBL" id="ETK02510.1"/>
    </source>
</evidence>
<sequence length="267" mass="30103">MKATNTLPLFLGFSSQKGGVGKSTLAEITASMLYYEKGVELFVVDCDLSQDSFYKLRQREKAAIEESPSLSEQMKSYFDHLGRKAYRVLKAAPKEAIAKTNAYLSSHPNEDFKLVIFDFPGHAGTRELLELSLEMDCILSPIEADVQSIVSCLAYAKSISDLGVSIETARVKDIMLLWNKVDRRVKNTLMEHYSAYIKEEGLTLFPGCVYATHRFSHELEQYGFRGAFRSTYLPPHRSLRAGTGLDELVEALMERLDIEIQKHDGND</sequence>
<name>W2C5U8_9BACT</name>
<proteinExistence type="predicted"/>
<dbReference type="InterPro" id="IPR027417">
    <property type="entry name" value="P-loop_NTPase"/>
</dbReference>
<gene>
    <name evidence="2" type="ORF">N425_03905</name>
</gene>
<dbReference type="Pfam" id="PF01656">
    <property type="entry name" value="CbiA"/>
    <property type="match status" value="1"/>
</dbReference>
<dbReference type="EMBL" id="AYUF01000343">
    <property type="protein sequence ID" value="ETK02510.1"/>
    <property type="molecule type" value="Genomic_DNA"/>
</dbReference>
<dbReference type="Proteomes" id="UP000018837">
    <property type="component" value="Unassembled WGS sequence"/>
</dbReference>
<dbReference type="Gene3D" id="3.40.50.300">
    <property type="entry name" value="P-loop containing nucleotide triphosphate hydrolases"/>
    <property type="match status" value="1"/>
</dbReference>
<comment type="caution">
    <text evidence="2">The sequence shown here is derived from an EMBL/GenBank/DDBJ whole genome shotgun (WGS) entry which is preliminary data.</text>
</comment>
<dbReference type="InterPro" id="IPR002586">
    <property type="entry name" value="CobQ/CobB/MinD/ParA_Nub-bd_dom"/>
</dbReference>
<dbReference type="SUPFAM" id="SSF52540">
    <property type="entry name" value="P-loop containing nucleoside triphosphate hydrolases"/>
    <property type="match status" value="1"/>
</dbReference>
<accession>W2C5U8</accession>
<dbReference type="PATRIC" id="fig|1411148.3.peg.522"/>
<evidence type="ECO:0000259" key="1">
    <source>
        <dbReference type="Pfam" id="PF01656"/>
    </source>
</evidence>